<keyword evidence="2" id="KW-1185">Reference proteome</keyword>
<dbReference type="InterPro" id="IPR040871">
    <property type="entry name" value="HopA1"/>
</dbReference>
<dbReference type="RefSeq" id="WP_373635072.1">
    <property type="nucleotide sequence ID" value="NZ_CP151767.2"/>
</dbReference>
<sequence>MPDNFTATLRGLTQAFTRQKGIAFRWFGQTAYRVPKHVADMLSPEARDIVLRSSLEKHLYENFYLPGIATPIRRAPFVIDAGLDPQAFRQAIFGANQLGRHVRTRWTLGPRVEGGQVITRDGLQVLLDDETYSARNAVTAPDQQMLSLDSPTAHAKLSPGHIMFRTSAALDSSDIIRFYWHILPRGAAALTRAVTGVLGPLNVPFNFKVIDRPANFDRCDAAVLYVGRDQMPIVGPALPQIHKAVHDSLRDGWPALTLGLAKGLAVAEDPGGGQSFGMARCGLLASALLEGSDPMDAIATGFTQAGLNLARPYLKSGSDGDWIDTIPDIASPKLPRARTTTADPAGLATRIADDIAGRAIWHQGRCTWMGAANEIARSMTDRRIRALDASVYDGTAGLAIVFAELAAASGEPSARKTALGALRHAADISANDDAPPPLSGYAGPVGVAWAAACIAARLQSDEADSIAREMLKLLADRPYDDGACDVLVGVAGAAQALMTMADLGYRPAVTPLLQHCGERLRSMAHPGPQGTFWKDATAPKGQPGLTGYSHGAAGIAAVLTRLDTYAFDPSHAALAAGAMKYESLHYDPDRKNWQDLRDWKPGAAPQFSQYWCHGAPGIALGRAAMRAIADTPDLRAEAETALGTTAAFVKATAGKPDEAHCLCHGLPGNALTLARACACTQTVPASCKTAMDDAADAMCAAYGGRQTSFSRSVRDAGTPGLMLGEAGIAYYFLAITERVQTQVLDLQFTPDS</sequence>
<dbReference type="EMBL" id="CP151767">
    <property type="protein sequence ID" value="XFU26496.1"/>
    <property type="molecule type" value="Genomic_DNA"/>
</dbReference>
<dbReference type="Pfam" id="PF17914">
    <property type="entry name" value="HopA1"/>
    <property type="match status" value="1"/>
</dbReference>
<evidence type="ECO:0000313" key="2">
    <source>
        <dbReference type="Proteomes" id="UP001470809"/>
    </source>
</evidence>
<accession>A0ABZ3JBL6</accession>
<dbReference type="SUPFAM" id="SSF158745">
    <property type="entry name" value="LanC-like"/>
    <property type="match status" value="1"/>
</dbReference>
<organism evidence="1 2">
    <name type="scientific">Yoonia rhodophyticola</name>
    <dbReference type="NCBI Taxonomy" id="3137370"/>
    <lineage>
        <taxon>Bacteria</taxon>
        <taxon>Pseudomonadati</taxon>
        <taxon>Pseudomonadota</taxon>
        <taxon>Alphaproteobacteria</taxon>
        <taxon>Rhodobacterales</taxon>
        <taxon>Paracoccaceae</taxon>
        <taxon>Yoonia</taxon>
    </lineage>
</organism>
<evidence type="ECO:0000313" key="1">
    <source>
        <dbReference type="EMBL" id="XFU26496.1"/>
    </source>
</evidence>
<protein>
    <submittedName>
        <fullName evidence="1">Lanthionine synthetase LanC family protein</fullName>
    </submittedName>
</protein>
<dbReference type="Proteomes" id="UP001470809">
    <property type="component" value="Chromosome"/>
</dbReference>
<dbReference type="InterPro" id="IPR007822">
    <property type="entry name" value="LANC-like"/>
</dbReference>
<name>A0ABZ3JBL6_9RHOB</name>
<dbReference type="PRINTS" id="PR01955">
    <property type="entry name" value="LANCFRANKIA"/>
</dbReference>
<reference evidence="1 2" key="2">
    <citation type="submission" date="2024-08" db="EMBL/GenBank/DDBJ databases">
        <title>Phylogenomic analyses of a clade within the roseobacter group suggest taxonomic reassignments of species of the genera Aestuariivita, Citreicella, Loktanella, Nautella, Pelagibaca, Ruegeria, Thalassobius, Thiobacimonas and Tropicibacter, and the proposal o.</title>
        <authorList>
            <person name="Jeon C.O."/>
        </authorList>
    </citation>
    <scope>NUCLEOTIDE SEQUENCE [LARGE SCALE GENOMIC DNA]</scope>
    <source>
        <strain evidence="1 2">SS1-5</strain>
    </source>
</reference>
<dbReference type="PRINTS" id="PR01950">
    <property type="entry name" value="LANCSUPER"/>
</dbReference>
<dbReference type="SMART" id="SM01260">
    <property type="entry name" value="LANC_like"/>
    <property type="match status" value="1"/>
</dbReference>
<reference evidence="2" key="1">
    <citation type="submission" date="2024-04" db="EMBL/GenBank/DDBJ databases">
        <title>Phylogenomic analyses of a clade within the roseobacter group suggest taxonomic reassignments of species of the genera Aestuariivita, Citreicella, Loktanella, Nautella, Pelagibaca, Ruegeria, Thalassobius, Thiobacimonas and Tropicibacter, and the proposal o.</title>
        <authorList>
            <person name="Jeon C.O."/>
        </authorList>
    </citation>
    <scope>NUCLEOTIDE SEQUENCE [LARGE SCALE GENOMIC DNA]</scope>
    <source>
        <strain evidence="2">SS1-5</strain>
    </source>
</reference>
<gene>
    <name evidence="1" type="ORF">AABB31_23300</name>
</gene>
<dbReference type="Pfam" id="PF05147">
    <property type="entry name" value="LANC_like"/>
    <property type="match status" value="1"/>
</dbReference>
<dbReference type="Gene3D" id="1.50.10.20">
    <property type="match status" value="1"/>
</dbReference>
<proteinExistence type="predicted"/>